<dbReference type="PANTHER" id="PTHR33164">
    <property type="entry name" value="TRANSCRIPTIONAL REGULATOR, MARR FAMILY"/>
    <property type="match status" value="1"/>
</dbReference>
<protein>
    <submittedName>
        <fullName evidence="5">MarR family transcriptional regulator</fullName>
    </submittedName>
</protein>
<evidence type="ECO:0000259" key="4">
    <source>
        <dbReference type="PROSITE" id="PS50995"/>
    </source>
</evidence>
<evidence type="ECO:0000256" key="2">
    <source>
        <dbReference type="ARBA" id="ARBA00023125"/>
    </source>
</evidence>
<sequence length="152" mass="17432">MQSSQLLHSFFSVNKNIVRIVQNIAVENDLTVPQYTILMIVIHSKEMTQKKVGEQSFLPKSTLSQAVDGLVRLGLLERQQVVGNRREMNLIISEKGERYFKDIHLQNGGIHELFQAAIKPLSNMQREELLNMHLQIAKNLEAYQTTQGDEMK</sequence>
<dbReference type="Proteomes" id="UP000257143">
    <property type="component" value="Unassembled WGS sequence"/>
</dbReference>
<dbReference type="GO" id="GO:0003700">
    <property type="term" value="F:DNA-binding transcription factor activity"/>
    <property type="evidence" value="ECO:0007669"/>
    <property type="project" value="InterPro"/>
</dbReference>
<gene>
    <name evidence="5" type="ORF">CWR48_12210</name>
</gene>
<evidence type="ECO:0000256" key="3">
    <source>
        <dbReference type="ARBA" id="ARBA00023163"/>
    </source>
</evidence>
<dbReference type="Pfam" id="PF12802">
    <property type="entry name" value="MarR_2"/>
    <property type="match status" value="1"/>
</dbReference>
<dbReference type="InterPro" id="IPR039422">
    <property type="entry name" value="MarR/SlyA-like"/>
</dbReference>
<dbReference type="InterPro" id="IPR036388">
    <property type="entry name" value="WH-like_DNA-bd_sf"/>
</dbReference>
<dbReference type="OrthoDB" id="2352979at2"/>
<proteinExistence type="predicted"/>
<evidence type="ECO:0000256" key="1">
    <source>
        <dbReference type="ARBA" id="ARBA00023015"/>
    </source>
</evidence>
<dbReference type="PROSITE" id="PS50995">
    <property type="entry name" value="HTH_MARR_2"/>
    <property type="match status" value="1"/>
</dbReference>
<dbReference type="Gene3D" id="1.10.10.10">
    <property type="entry name" value="Winged helix-like DNA-binding domain superfamily/Winged helix DNA-binding domain"/>
    <property type="match status" value="1"/>
</dbReference>
<evidence type="ECO:0000313" key="5">
    <source>
        <dbReference type="EMBL" id="RDW18513.1"/>
    </source>
</evidence>
<keyword evidence="2" id="KW-0238">DNA-binding</keyword>
<dbReference type="InterPro" id="IPR000835">
    <property type="entry name" value="HTH_MarR-typ"/>
</dbReference>
<dbReference type="InterPro" id="IPR036390">
    <property type="entry name" value="WH_DNA-bd_sf"/>
</dbReference>
<dbReference type="AlphaFoldDB" id="A0A3D8PQY6"/>
<feature type="domain" description="HTH marR-type" evidence="4">
    <location>
        <begin position="3"/>
        <end position="138"/>
    </location>
</feature>
<dbReference type="GO" id="GO:0006950">
    <property type="term" value="P:response to stress"/>
    <property type="evidence" value="ECO:0007669"/>
    <property type="project" value="TreeGrafter"/>
</dbReference>
<dbReference type="GO" id="GO:0003677">
    <property type="term" value="F:DNA binding"/>
    <property type="evidence" value="ECO:0007669"/>
    <property type="project" value="UniProtKB-KW"/>
</dbReference>
<accession>A0A3D8PQY6</accession>
<dbReference type="InterPro" id="IPR023187">
    <property type="entry name" value="Tscrpt_reg_MarR-type_CS"/>
</dbReference>
<keyword evidence="1" id="KW-0805">Transcription regulation</keyword>
<organism evidence="5 6">
    <name type="scientific">Oceanobacillus arenosus</name>
    <dbReference type="NCBI Taxonomy" id="1229153"/>
    <lineage>
        <taxon>Bacteria</taxon>
        <taxon>Bacillati</taxon>
        <taxon>Bacillota</taxon>
        <taxon>Bacilli</taxon>
        <taxon>Bacillales</taxon>
        <taxon>Bacillaceae</taxon>
        <taxon>Oceanobacillus</taxon>
    </lineage>
</organism>
<reference evidence="6" key="1">
    <citation type="submission" date="2017-11" db="EMBL/GenBank/DDBJ databases">
        <authorList>
            <person name="Zhu W."/>
        </authorList>
    </citation>
    <scope>NUCLEOTIDE SEQUENCE [LARGE SCALE GENOMIC DNA]</scope>
    <source>
        <strain evidence="6">CAU 1183</strain>
    </source>
</reference>
<keyword evidence="3" id="KW-0804">Transcription</keyword>
<evidence type="ECO:0000313" key="6">
    <source>
        <dbReference type="Proteomes" id="UP000257143"/>
    </source>
</evidence>
<keyword evidence="6" id="KW-1185">Reference proteome</keyword>
<dbReference type="SUPFAM" id="SSF46785">
    <property type="entry name" value="Winged helix' DNA-binding domain"/>
    <property type="match status" value="1"/>
</dbReference>
<dbReference type="SMART" id="SM00347">
    <property type="entry name" value="HTH_MARR"/>
    <property type="match status" value="1"/>
</dbReference>
<dbReference type="EMBL" id="PIOC01000017">
    <property type="protein sequence ID" value="RDW18513.1"/>
    <property type="molecule type" value="Genomic_DNA"/>
</dbReference>
<name>A0A3D8PQY6_9BACI</name>
<dbReference type="PROSITE" id="PS01117">
    <property type="entry name" value="HTH_MARR_1"/>
    <property type="match status" value="1"/>
</dbReference>
<comment type="caution">
    <text evidence="5">The sequence shown here is derived from an EMBL/GenBank/DDBJ whole genome shotgun (WGS) entry which is preliminary data.</text>
</comment>
<dbReference type="PANTHER" id="PTHR33164:SF43">
    <property type="entry name" value="HTH-TYPE TRANSCRIPTIONAL REPRESSOR YETL"/>
    <property type="match status" value="1"/>
</dbReference>